<protein>
    <recommendedName>
        <fullName evidence="10">TM2 domain-containing protein</fullName>
    </recommendedName>
</protein>
<dbReference type="InterPro" id="IPR050932">
    <property type="entry name" value="TM2D1-3-like"/>
</dbReference>
<evidence type="ECO:0000259" key="10">
    <source>
        <dbReference type="Pfam" id="PF05154"/>
    </source>
</evidence>
<reference evidence="11" key="1">
    <citation type="submission" date="2007-04" db="EMBL/GenBank/DDBJ databases">
        <title>Annotation of Pediculus humanus corporis strain USDA.</title>
        <authorList>
            <person name="Kirkness E."/>
            <person name="Hannick L."/>
            <person name="Hass B."/>
            <person name="Bruggner R."/>
            <person name="Lawson D."/>
            <person name="Bidwell S."/>
            <person name="Joardar V."/>
            <person name="Caler E."/>
            <person name="Walenz B."/>
            <person name="Inman J."/>
            <person name="Schobel S."/>
            <person name="Galinsky K."/>
            <person name="Amedeo P."/>
            <person name="Strausberg R."/>
        </authorList>
    </citation>
    <scope>NUCLEOTIDE SEQUENCE</scope>
    <source>
        <strain evidence="11">USDA</strain>
    </source>
</reference>
<dbReference type="HOGENOM" id="CLU_084872_3_1_1"/>
<evidence type="ECO:0000256" key="8">
    <source>
        <dbReference type="SAM" id="Phobius"/>
    </source>
</evidence>
<keyword evidence="7" id="KW-0325">Glycoprotein</keyword>
<evidence type="ECO:0000256" key="5">
    <source>
        <dbReference type="ARBA" id="ARBA00022989"/>
    </source>
</evidence>
<dbReference type="KEGG" id="phu:Phum_PHUM331970"/>
<dbReference type="EnsemblMetazoa" id="PHUM331970-RA">
    <property type="protein sequence ID" value="PHUM331970-PA"/>
    <property type="gene ID" value="PHUM331970"/>
</dbReference>
<reference evidence="12" key="3">
    <citation type="submission" date="2021-02" db="UniProtKB">
        <authorList>
            <consortium name="EnsemblMetazoa"/>
        </authorList>
    </citation>
    <scope>IDENTIFICATION</scope>
    <source>
        <strain evidence="12">USDA</strain>
    </source>
</reference>
<evidence type="ECO:0000256" key="1">
    <source>
        <dbReference type="ARBA" id="ARBA00004141"/>
    </source>
</evidence>
<dbReference type="EMBL" id="DS235335">
    <property type="protein sequence ID" value="EEB14850.1"/>
    <property type="molecule type" value="Genomic_DNA"/>
</dbReference>
<comment type="subcellular location">
    <subcellularLocation>
        <location evidence="1">Membrane</location>
        <topology evidence="1">Multi-pass membrane protein</topology>
    </subcellularLocation>
</comment>
<keyword evidence="5 8" id="KW-1133">Transmembrane helix</keyword>
<evidence type="ECO:0000256" key="2">
    <source>
        <dbReference type="ARBA" id="ARBA00008284"/>
    </source>
</evidence>
<evidence type="ECO:0000313" key="12">
    <source>
        <dbReference type="EnsemblMetazoa" id="PHUM331970-PA"/>
    </source>
</evidence>
<feature type="chain" id="PRO_5014570155" description="TM2 domain-containing protein" evidence="9">
    <location>
        <begin position="21"/>
        <end position="190"/>
    </location>
</feature>
<dbReference type="VEuPathDB" id="VectorBase:PHUM331970"/>
<evidence type="ECO:0000256" key="4">
    <source>
        <dbReference type="ARBA" id="ARBA00022729"/>
    </source>
</evidence>
<dbReference type="EMBL" id="AAZO01003855">
    <property type="status" value="NOT_ANNOTATED_CDS"/>
    <property type="molecule type" value="Genomic_DNA"/>
</dbReference>
<dbReference type="STRING" id="121224.E0VN94"/>
<dbReference type="AlphaFoldDB" id="E0VN94"/>
<accession>E0VN94</accession>
<proteinExistence type="inferred from homology"/>
<organism>
    <name type="scientific">Pediculus humanus subsp. corporis</name>
    <name type="common">Body louse</name>
    <dbReference type="NCBI Taxonomy" id="121224"/>
    <lineage>
        <taxon>Eukaryota</taxon>
        <taxon>Metazoa</taxon>
        <taxon>Ecdysozoa</taxon>
        <taxon>Arthropoda</taxon>
        <taxon>Hexapoda</taxon>
        <taxon>Insecta</taxon>
        <taxon>Pterygota</taxon>
        <taxon>Neoptera</taxon>
        <taxon>Paraneoptera</taxon>
        <taxon>Psocodea</taxon>
        <taxon>Troctomorpha</taxon>
        <taxon>Phthiraptera</taxon>
        <taxon>Anoplura</taxon>
        <taxon>Pediculidae</taxon>
        <taxon>Pediculus</taxon>
    </lineage>
</organism>
<evidence type="ECO:0000256" key="9">
    <source>
        <dbReference type="SAM" id="SignalP"/>
    </source>
</evidence>
<keyword evidence="6 8" id="KW-0472">Membrane</keyword>
<evidence type="ECO:0000313" key="13">
    <source>
        <dbReference type="Proteomes" id="UP000009046"/>
    </source>
</evidence>
<evidence type="ECO:0000313" key="11">
    <source>
        <dbReference type="EMBL" id="EEB14850.1"/>
    </source>
</evidence>
<feature type="domain" description="TM2" evidence="10">
    <location>
        <begin position="123"/>
        <end position="171"/>
    </location>
</feature>
<evidence type="ECO:0000256" key="3">
    <source>
        <dbReference type="ARBA" id="ARBA00022692"/>
    </source>
</evidence>
<dbReference type="Pfam" id="PF05154">
    <property type="entry name" value="TM2"/>
    <property type="match status" value="1"/>
</dbReference>
<feature type="signal peptide" evidence="9">
    <location>
        <begin position="1"/>
        <end position="20"/>
    </location>
</feature>
<keyword evidence="4 9" id="KW-0732">Signal</keyword>
<dbReference type="InParanoid" id="E0VN94"/>
<dbReference type="Proteomes" id="UP000009046">
    <property type="component" value="Unassembled WGS sequence"/>
</dbReference>
<keyword evidence="3 8" id="KW-0812">Transmembrane</keyword>
<name>E0VN94_PEDHC</name>
<dbReference type="FunCoup" id="E0VN94">
    <property type="interactions" value="484"/>
</dbReference>
<reference evidence="11" key="2">
    <citation type="submission" date="2007-04" db="EMBL/GenBank/DDBJ databases">
        <title>The genome of the human body louse.</title>
        <authorList>
            <consortium name="The Human Body Louse Genome Consortium"/>
            <person name="Kirkness E."/>
            <person name="Walenz B."/>
            <person name="Hass B."/>
            <person name="Bruggner R."/>
            <person name="Strausberg R."/>
        </authorList>
    </citation>
    <scope>NUCLEOTIDE SEQUENCE</scope>
    <source>
        <strain evidence="11">USDA</strain>
    </source>
</reference>
<evidence type="ECO:0000256" key="7">
    <source>
        <dbReference type="ARBA" id="ARBA00023180"/>
    </source>
</evidence>
<dbReference type="GeneID" id="8236304"/>
<dbReference type="CTD" id="8236304"/>
<evidence type="ECO:0000256" key="6">
    <source>
        <dbReference type="ARBA" id="ARBA00023136"/>
    </source>
</evidence>
<feature type="transmembrane region" description="Helical" evidence="8">
    <location>
        <begin position="156"/>
        <end position="178"/>
    </location>
</feature>
<feature type="transmembrane region" description="Helical" evidence="8">
    <location>
        <begin position="125"/>
        <end position="144"/>
    </location>
</feature>
<dbReference type="RefSeq" id="XP_002427588.1">
    <property type="nucleotide sequence ID" value="XM_002427543.1"/>
</dbReference>
<dbReference type="PANTHER" id="PTHR21016">
    <property type="entry name" value="BETA-AMYLOID BINDING PROTEIN-RELATED"/>
    <property type="match status" value="1"/>
</dbReference>
<sequence length="190" mass="21010">MKLLPNLLLFIVAILNTCSTLNYDEKLKNSGSVDDKQLGYIPHGPLVKCSFLPLEFIDCEEPIDHKGNKTAKEEAGKGCIKFGGSRYEDVERAAVTCEVLPDIECFGPRVFKKEGVPCIKYKGHYFATTLIYSILLGFLGMDRFSLGQTGTAVGKLLTLGGIGIWWLVDIVLLVTGFLQPEDSSNWNPYV</sequence>
<dbReference type="eggNOG" id="KOG4272">
    <property type="taxonomic scope" value="Eukaryota"/>
</dbReference>
<gene>
    <name evidence="12" type="primary">8236304</name>
    <name evidence="11" type="ORF">Phum_PHUM331970</name>
</gene>
<dbReference type="InterPro" id="IPR007829">
    <property type="entry name" value="TM2"/>
</dbReference>
<keyword evidence="13" id="KW-1185">Reference proteome</keyword>
<dbReference type="OMA" id="PIDHKGN"/>
<dbReference type="PANTHER" id="PTHR21016:SF4">
    <property type="entry name" value="TM2 DOMAIN-CONTAINING PROTEIN 2"/>
    <property type="match status" value="1"/>
</dbReference>
<dbReference type="OrthoDB" id="408511at2759"/>
<dbReference type="GO" id="GO:0016020">
    <property type="term" value="C:membrane"/>
    <property type="evidence" value="ECO:0007669"/>
    <property type="project" value="UniProtKB-SubCell"/>
</dbReference>
<comment type="similarity">
    <text evidence="2">Belongs to the TM2 family.</text>
</comment>